<evidence type="ECO:0000313" key="2">
    <source>
        <dbReference type="Proteomes" id="UP000076021"/>
    </source>
</evidence>
<sequence length="96" mass="11199">MAKYGEKKVITFKDKKGKETKFNLQHVGLQGSFEILDRTKDANGNTSITAMHSELFEHVIRTEDNEQVSYDWFEDQDFGSEMLKEVVKESTKFIFQ</sequence>
<organism evidence="1 2">
    <name type="scientific">Rummeliibacillus stabekisii</name>
    <dbReference type="NCBI Taxonomy" id="241244"/>
    <lineage>
        <taxon>Bacteria</taxon>
        <taxon>Bacillati</taxon>
        <taxon>Bacillota</taxon>
        <taxon>Bacilli</taxon>
        <taxon>Bacillales</taxon>
        <taxon>Caryophanaceae</taxon>
        <taxon>Rummeliibacillus</taxon>
    </lineage>
</organism>
<protein>
    <submittedName>
        <fullName evidence="1">Uncharacterized protein</fullName>
    </submittedName>
</protein>
<reference evidence="1 2" key="1">
    <citation type="journal article" date="2016" name="Genome Announc.">
        <title>Whole-Genome Sequence of Rummeliibacillus stabekisii Strain PP9 Isolated from Antarctic Soil.</title>
        <authorList>
            <person name="da Mota F.F."/>
            <person name="Vollu R.E."/>
            <person name="Jurelevicius D."/>
            <person name="Seldin L."/>
        </authorList>
    </citation>
    <scope>NUCLEOTIDE SEQUENCE [LARGE SCALE GENOMIC DNA]</scope>
    <source>
        <strain evidence="1 2">PP9</strain>
    </source>
</reference>
<dbReference type="KEGG" id="rst:ATY39_13935"/>
<dbReference type="RefSeq" id="WP_066790758.1">
    <property type="nucleotide sequence ID" value="NZ_CP014806.1"/>
</dbReference>
<dbReference type="EMBL" id="CP014806">
    <property type="protein sequence ID" value="AMX00414.1"/>
    <property type="molecule type" value="Genomic_DNA"/>
</dbReference>
<name>A0A143HFB1_9BACL</name>
<dbReference type="STRING" id="241244.ATY39_13935"/>
<dbReference type="AlphaFoldDB" id="A0A143HFB1"/>
<dbReference type="Proteomes" id="UP000076021">
    <property type="component" value="Chromosome"/>
</dbReference>
<gene>
    <name evidence="1" type="ORF">ATY39_13935</name>
</gene>
<proteinExistence type="predicted"/>
<keyword evidence="2" id="KW-1185">Reference proteome</keyword>
<reference evidence="2" key="2">
    <citation type="submission" date="2016-03" db="EMBL/GenBank/DDBJ databases">
        <authorList>
            <person name="Ploux O."/>
        </authorList>
    </citation>
    <scope>NUCLEOTIDE SEQUENCE [LARGE SCALE GENOMIC DNA]</scope>
    <source>
        <strain evidence="2">PP9</strain>
    </source>
</reference>
<evidence type="ECO:0000313" key="1">
    <source>
        <dbReference type="EMBL" id="AMX00414.1"/>
    </source>
</evidence>
<accession>A0A143HFB1</accession>